<keyword evidence="3" id="KW-0677">Repeat</keyword>
<evidence type="ECO:0000313" key="6">
    <source>
        <dbReference type="Proteomes" id="UP000694925"/>
    </source>
</evidence>
<dbReference type="RefSeq" id="XP_017876078.2">
    <property type="nucleotide sequence ID" value="XM_018020589.2"/>
</dbReference>
<evidence type="ECO:0000256" key="2">
    <source>
        <dbReference type="ARBA" id="ARBA00022552"/>
    </source>
</evidence>
<dbReference type="Pfam" id="PF08640">
    <property type="entry name" value="U3_assoc_6"/>
    <property type="match status" value="1"/>
</dbReference>
<keyword evidence="4" id="KW-0539">Nucleus</keyword>
<dbReference type="PANTHER" id="PTHR23271">
    <property type="entry name" value="HEPATOCELLULAR CARCINOMA-ASSOCIATED ANTIGEN 66"/>
    <property type="match status" value="1"/>
</dbReference>
<evidence type="ECO:0000256" key="4">
    <source>
        <dbReference type="ARBA" id="ARBA00023242"/>
    </source>
</evidence>
<protein>
    <submittedName>
        <fullName evidence="7">U3 small nucleolar RNA-associated protein 6 homolog</fullName>
    </submittedName>
</protein>
<accession>A0AAJ7IT70</accession>
<evidence type="ECO:0000256" key="3">
    <source>
        <dbReference type="ARBA" id="ARBA00022737"/>
    </source>
</evidence>
<dbReference type="InterPro" id="IPR013949">
    <property type="entry name" value="Utp6"/>
</dbReference>
<dbReference type="KEGG" id="ccal:108622606"/>
<dbReference type="GeneID" id="108622606"/>
<proteinExistence type="predicted"/>
<evidence type="ECO:0000256" key="1">
    <source>
        <dbReference type="ARBA" id="ARBA00004604"/>
    </source>
</evidence>
<name>A0AAJ7IT70_9HYME</name>
<reference evidence="7" key="1">
    <citation type="submission" date="2025-08" db="UniProtKB">
        <authorList>
            <consortium name="RefSeq"/>
        </authorList>
    </citation>
    <scope>IDENTIFICATION</scope>
    <source>
        <tissue evidence="7">Whole body</tissue>
    </source>
</reference>
<dbReference type="GO" id="GO:0000462">
    <property type="term" value="P:maturation of SSU-rRNA from tricistronic rRNA transcript (SSU-rRNA, 5.8S rRNA, LSU-rRNA)"/>
    <property type="evidence" value="ECO:0007669"/>
    <property type="project" value="InterPro"/>
</dbReference>
<keyword evidence="2" id="KW-0698">rRNA processing</keyword>
<feature type="domain" description="U3 small nucleolar RNA-associated protein 6 N-terminal" evidence="5">
    <location>
        <begin position="9"/>
        <end position="72"/>
    </location>
</feature>
<dbReference type="AlphaFoldDB" id="A0AAJ7IT70"/>
<organism evidence="6 7">
    <name type="scientific">Ceratina calcarata</name>
    <dbReference type="NCBI Taxonomy" id="156304"/>
    <lineage>
        <taxon>Eukaryota</taxon>
        <taxon>Metazoa</taxon>
        <taxon>Ecdysozoa</taxon>
        <taxon>Arthropoda</taxon>
        <taxon>Hexapoda</taxon>
        <taxon>Insecta</taxon>
        <taxon>Pterygota</taxon>
        <taxon>Neoptera</taxon>
        <taxon>Endopterygota</taxon>
        <taxon>Hymenoptera</taxon>
        <taxon>Apocrita</taxon>
        <taxon>Aculeata</taxon>
        <taxon>Apoidea</taxon>
        <taxon>Anthophila</taxon>
        <taxon>Apidae</taxon>
        <taxon>Ceratina</taxon>
        <taxon>Zadontomerus</taxon>
    </lineage>
</organism>
<comment type="subcellular location">
    <subcellularLocation>
        <location evidence="1">Nucleus</location>
        <location evidence="1">Nucleolus</location>
    </subcellularLocation>
</comment>
<evidence type="ECO:0000313" key="7">
    <source>
        <dbReference type="RefSeq" id="XP_017876078.2"/>
    </source>
</evidence>
<dbReference type="GO" id="GO:0034388">
    <property type="term" value="C:Pwp2p-containing subcomplex of 90S preribosome"/>
    <property type="evidence" value="ECO:0007669"/>
    <property type="project" value="TreeGrafter"/>
</dbReference>
<evidence type="ECO:0000259" key="5">
    <source>
        <dbReference type="Pfam" id="PF08640"/>
    </source>
</evidence>
<dbReference type="GO" id="GO:0030515">
    <property type="term" value="F:snoRNA binding"/>
    <property type="evidence" value="ECO:0007669"/>
    <property type="project" value="InterPro"/>
</dbReference>
<keyword evidence="6" id="KW-1185">Reference proteome</keyword>
<dbReference type="InterPro" id="IPR055347">
    <property type="entry name" value="UTP6_N"/>
</dbReference>
<dbReference type="GO" id="GO:0032040">
    <property type="term" value="C:small-subunit processome"/>
    <property type="evidence" value="ECO:0007669"/>
    <property type="project" value="TreeGrafter"/>
</dbReference>
<sequence>MAEFVEKRCEDMIPELEQMERMKLFDKNEIRGIAKKLKEYEYKIQRHTKTKEDYLRYIQYEMDLLKLIKQRRGVCYEI</sequence>
<dbReference type="Proteomes" id="UP000694925">
    <property type="component" value="Unplaced"/>
</dbReference>
<gene>
    <name evidence="7" type="primary">LOC108622606</name>
</gene>
<dbReference type="PANTHER" id="PTHR23271:SF1">
    <property type="entry name" value="U3 SMALL NUCLEOLAR RNA-ASSOCIATED PROTEIN 6 HOMOLOG"/>
    <property type="match status" value="1"/>
</dbReference>